<feature type="region of interest" description="Disordered" evidence="1">
    <location>
        <begin position="81"/>
        <end position="150"/>
    </location>
</feature>
<dbReference type="EMBL" id="HBIX01016696">
    <property type="protein sequence ID" value="CAE0719307.1"/>
    <property type="molecule type" value="Transcribed_RNA"/>
</dbReference>
<feature type="compositionally biased region" description="Basic residues" evidence="1">
    <location>
        <begin position="90"/>
        <end position="103"/>
    </location>
</feature>
<dbReference type="PANTHER" id="PTHR20916">
    <property type="entry name" value="CYSTEINE AND GLYCINE-RICH PROTEIN 2 BINDING PROTEIN"/>
    <property type="match status" value="1"/>
</dbReference>
<evidence type="ECO:0000313" key="2">
    <source>
        <dbReference type="EMBL" id="CAE0719307.1"/>
    </source>
</evidence>
<dbReference type="GO" id="GO:0004402">
    <property type="term" value="F:histone acetyltransferase activity"/>
    <property type="evidence" value="ECO:0007669"/>
    <property type="project" value="TreeGrafter"/>
</dbReference>
<organism evidence="2">
    <name type="scientific">Pseudo-nitzschia australis</name>
    <dbReference type="NCBI Taxonomy" id="44445"/>
    <lineage>
        <taxon>Eukaryota</taxon>
        <taxon>Sar</taxon>
        <taxon>Stramenopiles</taxon>
        <taxon>Ochrophyta</taxon>
        <taxon>Bacillariophyta</taxon>
        <taxon>Bacillariophyceae</taxon>
        <taxon>Bacillariophycidae</taxon>
        <taxon>Bacillariales</taxon>
        <taxon>Bacillariaceae</taxon>
        <taxon>Pseudo-nitzschia</taxon>
    </lineage>
</organism>
<name>A0A7S4AL26_9STRA</name>
<feature type="compositionally biased region" description="Low complexity" evidence="1">
    <location>
        <begin position="104"/>
        <end position="124"/>
    </location>
</feature>
<feature type="region of interest" description="Disordered" evidence="1">
    <location>
        <begin position="200"/>
        <end position="226"/>
    </location>
</feature>
<protein>
    <submittedName>
        <fullName evidence="2">Uncharacterized protein</fullName>
    </submittedName>
</protein>
<feature type="compositionally biased region" description="Low complexity" evidence="1">
    <location>
        <begin position="138"/>
        <end position="150"/>
    </location>
</feature>
<reference evidence="2" key="1">
    <citation type="submission" date="2021-01" db="EMBL/GenBank/DDBJ databases">
        <authorList>
            <person name="Corre E."/>
            <person name="Pelletier E."/>
            <person name="Niang G."/>
            <person name="Scheremetjew M."/>
            <person name="Finn R."/>
            <person name="Kale V."/>
            <person name="Holt S."/>
            <person name="Cochrane G."/>
            <person name="Meng A."/>
            <person name="Brown T."/>
            <person name="Cohen L."/>
        </authorList>
    </citation>
    <scope>NUCLEOTIDE SEQUENCE</scope>
    <source>
        <strain evidence="2">10249 10 AB</strain>
    </source>
</reference>
<accession>A0A7S4AL26</accession>
<gene>
    <name evidence="2" type="ORF">PAUS00366_LOCUS12061</name>
</gene>
<feature type="region of interest" description="Disordered" evidence="1">
    <location>
        <begin position="38"/>
        <end position="59"/>
    </location>
</feature>
<feature type="region of interest" description="Disordered" evidence="1">
    <location>
        <begin position="871"/>
        <end position="892"/>
    </location>
</feature>
<evidence type="ECO:0000256" key="1">
    <source>
        <dbReference type="SAM" id="MobiDB-lite"/>
    </source>
</evidence>
<dbReference type="PANTHER" id="PTHR20916:SF26">
    <property type="entry name" value="CYSTEINE-RICH PROTEIN 2-BINDING PROTEIN"/>
    <property type="match status" value="1"/>
</dbReference>
<sequence>MKRAVTTKAASSMPSALRRRHRSDALLPMTMPMPIPWSSSNSTSILRQGGQPWSNATATTMNLNNSNSYNALGNRYNLRSFSSRTDGVDHHHRHHGTKKRTNNNRRQQQQTQQQQQHQPRPQHNNSRRGQQQERRKNSNSLSHSNSNAHNIPNVFATINQAQDSMQQLLDRLVEINENAVSVNKIEPITVEALARRRAPPGENHWYSSSTRNNDDDDDDDYYNDEKGNYNHNGNHCQSWKQRAVVYQETGDFFEALVRSVQEGRLNPSRKHGKELTQLVECVLYVCSQQNPYHHHINNHNNNNNNHNDDDNDIAKNENTTIQTDVSAFVGSVLRVLEVDWNLDVSHRHYERAIATCCNLGDLDLASQLFEKQIDPNAGGPPVSLSIENPLALYALAMRCRQEEENASVTAPAEVESQFSPPPSMVAEHVMDAVQRLVMVSPSDQATYVLAAGNALGHACAWNELEDYRRSTVLYQYRDYGKQRTLVAACLRACCLAGEYRAGLGIIKEEGILSLAVGGVTSRDSNSNSNSNTRDNTVNVNANLEEEWQWGGARDLMDPLCRDLAMQVIGGASLTAGNDRGDGREPDEDDFDRYCYDSRLALELFRQSRQEGVTISKEALLGVVEACERDKDWRGALSVLRTLVKEEEIESNNSNSNTKRTTTMAPWVVPGSWLRIVERDQIGASSDKHNSQDGDGDALHESSLPELGTVLASVMRNCNRSSNFGMALFALQLFRIQIHQNNGGDDDDDDDLSPEEGIRRMLFDMNRANPNQNGHADDTHEILTASMVALCGLRCHETAMRLYEMTTNTDREGLASAAGEQSAAASLVYQYASSNHKRSGTTVLGNPWTSAQRHMDQLLTAAKLVRRITHRRQTQTTQTNHHGNHDNDTNNDGILVGNRRQQAEEILARAMNSCTNAHQPELSLYLLEWMEDCVFSQQQQQQQQQLPHRPFSNTKETTTDSLNTTAGLYQDSVTAEIILAQRWTRDLTGAIETFEAILEKHAEDDLHRWRKTISAGLLAMVASGRGNDAVRVFEILDGDAKSTDCYTTIGRHMSKVQDWKELIDLYRDATAEGYSSEELSMLAMLAVTSTKVDNRLRILRAIVDECATNVGLDPKRWTMTKYWSLKRSLGFYHARLLMWWNDEQRAPLDEANLAIKEFYQEKANGMRPKNDVVRAIVSCASRHDSLGLGHTGGYEKVPRSEDDWTALLQEVLRSTGDSPIRYDPTFIDAVVQAYKSLGKSRECVEYISRVVNVDETRLRQSTLVDALEAAQIEHAEGLYSDIQMLLSLGTERNELE</sequence>
<proteinExistence type="predicted"/>